<gene>
    <name evidence="8" type="ORF">KHX14_09170</name>
</gene>
<dbReference type="NCBIfam" id="TIGR00829">
    <property type="entry name" value="FRU"/>
    <property type="match status" value="1"/>
</dbReference>
<reference evidence="8" key="1">
    <citation type="submission" date="2021-02" db="EMBL/GenBank/DDBJ databases">
        <title>Infant gut strain persistence is associated with maternal origin, phylogeny, and functional potential including surface adhesion and iron acquisition.</title>
        <authorList>
            <person name="Lou Y.C."/>
        </authorList>
    </citation>
    <scope>NUCLEOTIDE SEQUENCE</scope>
    <source>
        <strain evidence="8">L3_108_000G1_dasL3_108_000G1_metabat.metabat.11</strain>
    </source>
</reference>
<dbReference type="AlphaFoldDB" id="A0A943EHG3"/>
<keyword evidence="5" id="KW-0598">Phosphotransferase system</keyword>
<dbReference type="GO" id="GO:0022877">
    <property type="term" value="F:protein-N(PI)-phosphohistidine-fructose phosphotransferase system transporter activity"/>
    <property type="evidence" value="ECO:0007669"/>
    <property type="project" value="InterPro"/>
</dbReference>
<dbReference type="Gene3D" id="3.40.50.2300">
    <property type="match status" value="1"/>
</dbReference>
<dbReference type="SUPFAM" id="SSF52794">
    <property type="entry name" value="PTS system IIB component-like"/>
    <property type="match status" value="1"/>
</dbReference>
<evidence type="ECO:0000256" key="3">
    <source>
        <dbReference type="ARBA" id="ARBA00022597"/>
    </source>
</evidence>
<protein>
    <submittedName>
        <fullName evidence="8">PTS fructose-like transporter subunit IIB</fullName>
        <ecNumber evidence="8">2.7.1.202</ecNumber>
    </submittedName>
</protein>
<evidence type="ECO:0000313" key="8">
    <source>
        <dbReference type="EMBL" id="MBS5588960.1"/>
    </source>
</evidence>
<evidence type="ECO:0000256" key="5">
    <source>
        <dbReference type="ARBA" id="ARBA00022683"/>
    </source>
</evidence>
<evidence type="ECO:0000256" key="4">
    <source>
        <dbReference type="ARBA" id="ARBA00022679"/>
    </source>
</evidence>
<comment type="caution">
    <text evidence="8">The sequence shown here is derived from an EMBL/GenBank/DDBJ whole genome shotgun (WGS) entry which is preliminary data.</text>
</comment>
<dbReference type="RefSeq" id="WP_303887904.1">
    <property type="nucleotide sequence ID" value="NZ_JAGZCC010000066.1"/>
</dbReference>
<keyword evidence="2" id="KW-0597">Phosphoprotein</keyword>
<dbReference type="InterPro" id="IPR036095">
    <property type="entry name" value="PTS_EIIB-like_sf"/>
</dbReference>
<dbReference type="GO" id="GO:0016301">
    <property type="term" value="F:kinase activity"/>
    <property type="evidence" value="ECO:0007669"/>
    <property type="project" value="UniProtKB-KW"/>
</dbReference>
<dbReference type="Proteomes" id="UP000751224">
    <property type="component" value="Unassembled WGS sequence"/>
</dbReference>
<accession>A0A943EHG3</accession>
<dbReference type="InterPro" id="IPR050864">
    <property type="entry name" value="Bacterial_PTS_Sugar_Transport"/>
</dbReference>
<evidence type="ECO:0000313" key="9">
    <source>
        <dbReference type="Proteomes" id="UP000751224"/>
    </source>
</evidence>
<dbReference type="NCBIfam" id="NF007783">
    <property type="entry name" value="PRK10474.1"/>
    <property type="match status" value="1"/>
</dbReference>
<dbReference type="EC" id="2.7.1.202" evidence="8"/>
<evidence type="ECO:0000256" key="2">
    <source>
        <dbReference type="ARBA" id="ARBA00022553"/>
    </source>
</evidence>
<proteinExistence type="predicted"/>
<dbReference type="InterPro" id="IPR003353">
    <property type="entry name" value="PTS_IIB_fruc"/>
</dbReference>
<dbReference type="Pfam" id="PF02302">
    <property type="entry name" value="PTS_IIB"/>
    <property type="match status" value="1"/>
</dbReference>
<evidence type="ECO:0000256" key="1">
    <source>
        <dbReference type="ARBA" id="ARBA00022448"/>
    </source>
</evidence>
<keyword evidence="3" id="KW-0762">Sugar transport</keyword>
<feature type="domain" description="PTS EIIB type-2" evidence="7">
    <location>
        <begin position="1"/>
        <end position="99"/>
    </location>
</feature>
<dbReference type="InterPro" id="IPR013011">
    <property type="entry name" value="PTS_EIIB_2"/>
</dbReference>
<keyword evidence="1" id="KW-0813">Transport</keyword>
<dbReference type="PANTHER" id="PTHR30505:SF0">
    <property type="entry name" value="FRUCTOSE-LIKE PTS SYSTEM EIIBC COMPONENT-RELATED"/>
    <property type="match status" value="1"/>
</dbReference>
<keyword evidence="4 8" id="KW-0808">Transferase</keyword>
<sequence length="102" mass="11049">MKVVGCTACPSGVAHTYMAAEALILSGKKYGVEVIMETQGGCGIENKLNLKDIEEAVCVILSNDINIEGEERFKGKKVLRMGVSDLIEKSDAIISKIKKTFK</sequence>
<dbReference type="CDD" id="cd05569">
    <property type="entry name" value="PTS_IIB_fructose"/>
    <property type="match status" value="1"/>
</dbReference>
<name>A0A943EHG3_9FIRM</name>
<organism evidence="8 9">
    <name type="scientific">Thomasclavelia spiroformis</name>
    <dbReference type="NCBI Taxonomy" id="29348"/>
    <lineage>
        <taxon>Bacteria</taxon>
        <taxon>Bacillati</taxon>
        <taxon>Bacillota</taxon>
        <taxon>Erysipelotrichia</taxon>
        <taxon>Erysipelotrichales</taxon>
        <taxon>Coprobacillaceae</taxon>
        <taxon>Thomasclavelia</taxon>
    </lineage>
</organism>
<dbReference type="GO" id="GO:0009401">
    <property type="term" value="P:phosphoenolpyruvate-dependent sugar phosphotransferase system"/>
    <property type="evidence" value="ECO:0007669"/>
    <property type="project" value="UniProtKB-KW"/>
</dbReference>
<dbReference type="EMBL" id="JAGZCC010000066">
    <property type="protein sequence ID" value="MBS5588960.1"/>
    <property type="molecule type" value="Genomic_DNA"/>
</dbReference>
<dbReference type="PROSITE" id="PS51099">
    <property type="entry name" value="PTS_EIIB_TYPE_2"/>
    <property type="match status" value="1"/>
</dbReference>
<keyword evidence="6" id="KW-0418">Kinase</keyword>
<evidence type="ECO:0000259" key="7">
    <source>
        <dbReference type="PROSITE" id="PS51099"/>
    </source>
</evidence>
<dbReference type="GO" id="GO:0005886">
    <property type="term" value="C:plasma membrane"/>
    <property type="evidence" value="ECO:0007669"/>
    <property type="project" value="TreeGrafter"/>
</dbReference>
<evidence type="ECO:0000256" key="6">
    <source>
        <dbReference type="ARBA" id="ARBA00022777"/>
    </source>
</evidence>
<dbReference type="GO" id="GO:0090563">
    <property type="term" value="F:protein-phosphocysteine-sugar phosphotransferase activity"/>
    <property type="evidence" value="ECO:0007669"/>
    <property type="project" value="TreeGrafter"/>
</dbReference>
<dbReference type="PANTHER" id="PTHR30505">
    <property type="entry name" value="FRUCTOSE-LIKE PERMEASE"/>
    <property type="match status" value="1"/>
</dbReference>
<dbReference type="InterPro" id="IPR003501">
    <property type="entry name" value="PTS_EIIB_2/3"/>
</dbReference>